<dbReference type="AlphaFoldDB" id="A0AAV9MTG7"/>
<dbReference type="GeneID" id="89978444"/>
<feature type="domain" description="Acyltransferase 3" evidence="3">
    <location>
        <begin position="124"/>
        <end position="499"/>
    </location>
</feature>
<comment type="caution">
    <text evidence="4">The sequence shown here is derived from an EMBL/GenBank/DDBJ whole genome shotgun (WGS) entry which is preliminary data.</text>
</comment>
<keyword evidence="5" id="KW-1185">Reference proteome</keyword>
<dbReference type="InterPro" id="IPR002656">
    <property type="entry name" value="Acyl_transf_3_dom"/>
</dbReference>
<name>A0AAV9MTG7_9EURO</name>
<sequence length="525" mass="61442">MAEQYQPLINEEAGSSRLQEKRTYDECDVRDTVDGENDGEDDIPLKEIDLSRLPEESRPRWYQLPQFRVRRPDWDVSSSLANRWNQVPDAKSSAWLILSCLIAILPRYLQPGGLKVKKELHPTAYLDAVRGWAALAVFRYHGIANKTWLLEQPVFRMVLNGRAMVDIFFVISGYVLTYRMLKMIRNRQMGLLRVLASSTFRRWWRLYVSTGIASLVTAIWTYWGWCQPGLRKPTLGLQLLDWAMDWAGASNPFGEIRGWWYAQVFRTKYLDQMWTIPVEFRGSLVVFWFCAAAAYLSTRGRRVFCLVVITMCYYWGGIYAALFLWGMLIADYSFDRHPERLQRIRLPAQQEPDEAIMPERRQSVFVKIAYSLLLILSMFLLGQPPDGYWLVGPFPWPYLSKAIPWYYPVELAEHFWLSWGSVLFILSIDHCRMLQIPFEWGFSQYLGDLSFGIYAMHNSLLWALYTPIVEPWRAVHLGDGYWSGLPGILFTTLVLLWLADYFTRLDNLVVRAGKWLETMTFIEWN</sequence>
<reference evidence="4 5" key="1">
    <citation type="submission" date="2023-08" db="EMBL/GenBank/DDBJ databases">
        <title>Black Yeasts Isolated from many extreme environments.</title>
        <authorList>
            <person name="Coleine C."/>
            <person name="Stajich J.E."/>
            <person name="Selbmann L."/>
        </authorList>
    </citation>
    <scope>NUCLEOTIDE SEQUENCE [LARGE SCALE GENOMIC DNA]</scope>
    <source>
        <strain evidence="4 5">CCFEE 5792</strain>
    </source>
</reference>
<feature type="transmembrane region" description="Helical" evidence="2">
    <location>
        <begin position="278"/>
        <end position="296"/>
    </location>
</feature>
<feature type="transmembrane region" description="Helical" evidence="2">
    <location>
        <begin position="202"/>
        <end position="223"/>
    </location>
</feature>
<dbReference type="PANTHER" id="PTHR23028:SF134">
    <property type="entry name" value="PUTATIVE (AFU_ORTHOLOGUE AFUA_4G08520)-RELATED"/>
    <property type="match status" value="1"/>
</dbReference>
<dbReference type="InterPro" id="IPR050879">
    <property type="entry name" value="Acyltransferase_3"/>
</dbReference>
<evidence type="ECO:0000313" key="5">
    <source>
        <dbReference type="Proteomes" id="UP001358417"/>
    </source>
</evidence>
<gene>
    <name evidence="4" type="ORF">LTR84_010286</name>
</gene>
<evidence type="ECO:0000256" key="2">
    <source>
        <dbReference type="SAM" id="Phobius"/>
    </source>
</evidence>
<keyword evidence="2" id="KW-0472">Membrane</keyword>
<organism evidence="4 5">
    <name type="scientific">Exophiala bonariae</name>
    <dbReference type="NCBI Taxonomy" id="1690606"/>
    <lineage>
        <taxon>Eukaryota</taxon>
        <taxon>Fungi</taxon>
        <taxon>Dikarya</taxon>
        <taxon>Ascomycota</taxon>
        <taxon>Pezizomycotina</taxon>
        <taxon>Eurotiomycetes</taxon>
        <taxon>Chaetothyriomycetidae</taxon>
        <taxon>Chaetothyriales</taxon>
        <taxon>Herpotrichiellaceae</taxon>
        <taxon>Exophiala</taxon>
    </lineage>
</organism>
<feature type="transmembrane region" description="Helical" evidence="2">
    <location>
        <begin position="163"/>
        <end position="181"/>
    </location>
</feature>
<keyword evidence="2" id="KW-1133">Transmembrane helix</keyword>
<dbReference type="Pfam" id="PF01757">
    <property type="entry name" value="Acyl_transf_3"/>
    <property type="match status" value="1"/>
</dbReference>
<accession>A0AAV9MTG7</accession>
<evidence type="ECO:0000313" key="4">
    <source>
        <dbReference type="EMBL" id="KAK5044914.1"/>
    </source>
</evidence>
<evidence type="ECO:0000256" key="1">
    <source>
        <dbReference type="SAM" id="MobiDB-lite"/>
    </source>
</evidence>
<dbReference type="RefSeq" id="XP_064700558.1">
    <property type="nucleotide sequence ID" value="XM_064853823.1"/>
</dbReference>
<feature type="compositionally biased region" description="Basic and acidic residues" evidence="1">
    <location>
        <begin position="18"/>
        <end position="33"/>
    </location>
</feature>
<dbReference type="GO" id="GO:0016747">
    <property type="term" value="F:acyltransferase activity, transferring groups other than amino-acyl groups"/>
    <property type="evidence" value="ECO:0007669"/>
    <property type="project" value="InterPro"/>
</dbReference>
<evidence type="ECO:0000259" key="3">
    <source>
        <dbReference type="Pfam" id="PF01757"/>
    </source>
</evidence>
<dbReference type="EMBL" id="JAVRRD010000041">
    <property type="protein sequence ID" value="KAK5044914.1"/>
    <property type="molecule type" value="Genomic_DNA"/>
</dbReference>
<proteinExistence type="predicted"/>
<feature type="transmembrane region" description="Helical" evidence="2">
    <location>
        <begin position="303"/>
        <end position="328"/>
    </location>
</feature>
<dbReference type="Proteomes" id="UP001358417">
    <property type="component" value="Unassembled WGS sequence"/>
</dbReference>
<dbReference type="PANTHER" id="PTHR23028">
    <property type="entry name" value="ACETYLTRANSFERASE"/>
    <property type="match status" value="1"/>
</dbReference>
<feature type="region of interest" description="Disordered" evidence="1">
    <location>
        <begin position="1"/>
        <end position="41"/>
    </location>
</feature>
<protein>
    <recommendedName>
        <fullName evidence="3">Acyltransferase 3 domain-containing protein</fullName>
    </recommendedName>
</protein>
<keyword evidence="2" id="KW-0812">Transmembrane</keyword>